<dbReference type="PANTHER" id="PTHR30435:SF1">
    <property type="entry name" value="FLAGELLAR HOOK PROTEIN FLGE"/>
    <property type="match status" value="1"/>
</dbReference>
<dbReference type="GO" id="GO:0005829">
    <property type="term" value="C:cytosol"/>
    <property type="evidence" value="ECO:0007669"/>
    <property type="project" value="TreeGrafter"/>
</dbReference>
<dbReference type="Gene3D" id="2.60.98.20">
    <property type="entry name" value="Flagellar hook protein FlgE"/>
    <property type="match status" value="1"/>
</dbReference>
<keyword evidence="10" id="KW-0966">Cell projection</keyword>
<feature type="domain" description="Flagellar basal-body/hook protein C-terminal" evidence="7">
    <location>
        <begin position="400"/>
        <end position="444"/>
    </location>
</feature>
<accession>A0A0T7GAK8</accession>
<dbReference type="Pfam" id="PF22692">
    <property type="entry name" value="LlgE_F_G_D1"/>
    <property type="match status" value="1"/>
</dbReference>
<dbReference type="EMBL" id="CCRK01000001">
    <property type="protein sequence ID" value="CDZ44354.1"/>
    <property type="molecule type" value="Genomic_DNA"/>
</dbReference>
<dbReference type="GO" id="GO:0009424">
    <property type="term" value="C:bacterial-type flagellum hook"/>
    <property type="evidence" value="ECO:0007669"/>
    <property type="project" value="TreeGrafter"/>
</dbReference>
<dbReference type="InterPro" id="IPR053967">
    <property type="entry name" value="LlgE_F_G-like_D1"/>
</dbReference>
<gene>
    <name evidence="10" type="primary">flgE</name>
    <name evidence="10" type="ORF">NGAL_HAMBI1189_03490</name>
</gene>
<comment type="subcellular location">
    <subcellularLocation>
        <location evidence="1 5">Bacterial flagellum basal body</location>
    </subcellularLocation>
</comment>
<dbReference type="GO" id="GO:0009425">
    <property type="term" value="C:bacterial-type flagellum basal body"/>
    <property type="evidence" value="ECO:0007669"/>
    <property type="project" value="UniProtKB-SubCell"/>
</dbReference>
<dbReference type="GO" id="GO:0071978">
    <property type="term" value="P:bacterial-type flagellum-dependent swarming motility"/>
    <property type="evidence" value="ECO:0007669"/>
    <property type="project" value="TreeGrafter"/>
</dbReference>
<dbReference type="NCBIfam" id="TIGR03506">
    <property type="entry name" value="FlgEFG_subfam"/>
    <property type="match status" value="1"/>
</dbReference>
<dbReference type="InterPro" id="IPR001444">
    <property type="entry name" value="Flag_bb_rod_N"/>
</dbReference>
<name>A0A0T7GAK8_NEOGA</name>
<dbReference type="Pfam" id="PF07559">
    <property type="entry name" value="FlgE_D2"/>
    <property type="match status" value="1"/>
</dbReference>
<organism evidence="10 11">
    <name type="scientific">Neorhizobium galegae bv. officinalis</name>
    <dbReference type="NCBI Taxonomy" id="323656"/>
    <lineage>
        <taxon>Bacteria</taxon>
        <taxon>Pseudomonadati</taxon>
        <taxon>Pseudomonadota</taxon>
        <taxon>Alphaproteobacteria</taxon>
        <taxon>Hyphomicrobiales</taxon>
        <taxon>Rhizobiaceae</taxon>
        <taxon>Rhizobium/Agrobacterium group</taxon>
        <taxon>Neorhizobium</taxon>
    </lineage>
</organism>
<dbReference type="Pfam" id="PF06429">
    <property type="entry name" value="Flg_bbr_C"/>
    <property type="match status" value="1"/>
</dbReference>
<dbReference type="InterPro" id="IPR037058">
    <property type="entry name" value="Falgellar_hook_FlgE_sf"/>
</dbReference>
<evidence type="ECO:0000313" key="10">
    <source>
        <dbReference type="EMBL" id="CDZ44354.1"/>
    </source>
</evidence>
<feature type="domain" description="Flagellar hook protein FlgE/F/G-like D1" evidence="9">
    <location>
        <begin position="84"/>
        <end position="156"/>
    </location>
</feature>
<evidence type="ECO:0000256" key="5">
    <source>
        <dbReference type="RuleBase" id="RU362116"/>
    </source>
</evidence>
<evidence type="ECO:0000259" key="7">
    <source>
        <dbReference type="Pfam" id="PF06429"/>
    </source>
</evidence>
<reference evidence="10 11" key="1">
    <citation type="submission" date="2014-08" db="EMBL/GenBank/DDBJ databases">
        <authorList>
            <person name="Chen Y.-H."/>
        </authorList>
    </citation>
    <scope>NUCLEOTIDE SEQUENCE [LARGE SCALE GENOMIC DNA]</scope>
</reference>
<dbReference type="Pfam" id="PF00460">
    <property type="entry name" value="Flg_bb_rod"/>
    <property type="match status" value="1"/>
</dbReference>
<evidence type="ECO:0000259" key="9">
    <source>
        <dbReference type="Pfam" id="PF22692"/>
    </source>
</evidence>
<dbReference type="InterPro" id="IPR019776">
    <property type="entry name" value="Flagellar_basal_body_rod_CS"/>
</dbReference>
<dbReference type="AlphaFoldDB" id="A0A0T7GAK8"/>
<evidence type="ECO:0000256" key="4">
    <source>
        <dbReference type="ARBA" id="ARBA00023143"/>
    </source>
</evidence>
<dbReference type="RefSeq" id="WP_046630727.1">
    <property type="nucleotide sequence ID" value="NZ_CCRK01000001.1"/>
</dbReference>
<keyword evidence="10" id="KW-0282">Flagellum</keyword>
<sequence length="446" mass="46552">MSIFGTMKTAVSGMNAQANRLGTVGDNIANSSTVGYKRSSTAFSTLVLPSTQGSYSSGGVETNVRYSIAEQGGIQYTTSSTDLAIQGEGFFIVSDPNGTPYLTRAGAFVKDATGFLKNTAGFNLMGYPYGTNPPAAVVNGFNGLEEININDFGMVSSPSSQGSFPANLDKGATVVPPGTRPSDNVATSVITNKSSLTAYDHAGAKVLYDFYYTKTGVNEWEVTVYRQDESTNGGFPYMGSLGTPASAIKSTATLRFDPNTNKLAAGAYVPGSAGPPVVLPSGSDKEIVITDPTDGATPAQEITIDFSDMTQFAAAFTPGKGIIDGNAPSPITDVEIGGDGLVTAVYQDGGRRPIYQVALATVPSIDKLLPQNGNVYLPTNDSGVVTIGFPQAGAFGQIYSGALESSNVDIASELTEMIESQRVYTANSKVFQTGSDLMDVLINLKR</sequence>
<dbReference type="PROSITE" id="PS00588">
    <property type="entry name" value="FLAGELLA_BB_ROD"/>
    <property type="match status" value="1"/>
</dbReference>
<dbReference type="InterPro" id="IPR037925">
    <property type="entry name" value="FlgE/F/G-like"/>
</dbReference>
<feature type="domain" description="Flagellar hook protein FlgE D2" evidence="8">
    <location>
        <begin position="167"/>
        <end position="321"/>
    </location>
</feature>
<protein>
    <recommendedName>
        <fullName evidence="3 5">Flagellar hook protein FlgE</fullName>
    </recommendedName>
</protein>
<evidence type="ECO:0000256" key="2">
    <source>
        <dbReference type="ARBA" id="ARBA00009677"/>
    </source>
</evidence>
<dbReference type="InterPro" id="IPR010930">
    <property type="entry name" value="Flg_bb/hook_C_dom"/>
</dbReference>
<keyword evidence="4 5" id="KW-0975">Bacterial flagellum</keyword>
<comment type="function">
    <text evidence="5">A flexible structure which links the flagellar filament to the drive apparatus in the basal body.</text>
</comment>
<evidence type="ECO:0000259" key="6">
    <source>
        <dbReference type="Pfam" id="PF00460"/>
    </source>
</evidence>
<evidence type="ECO:0000259" key="8">
    <source>
        <dbReference type="Pfam" id="PF07559"/>
    </source>
</evidence>
<evidence type="ECO:0000256" key="3">
    <source>
        <dbReference type="ARBA" id="ARBA00019015"/>
    </source>
</evidence>
<dbReference type="InterPro" id="IPR020013">
    <property type="entry name" value="Flagellar_FlgE/F/G"/>
</dbReference>
<keyword evidence="10" id="KW-0969">Cilium</keyword>
<evidence type="ECO:0000256" key="1">
    <source>
        <dbReference type="ARBA" id="ARBA00004117"/>
    </source>
</evidence>
<dbReference type="PANTHER" id="PTHR30435">
    <property type="entry name" value="FLAGELLAR PROTEIN"/>
    <property type="match status" value="1"/>
</dbReference>
<dbReference type="InterPro" id="IPR011491">
    <property type="entry name" value="FlgE_D2"/>
</dbReference>
<comment type="similarity">
    <text evidence="2 5">Belongs to the flagella basal body rod proteins family.</text>
</comment>
<evidence type="ECO:0000313" key="11">
    <source>
        <dbReference type="Proteomes" id="UP000039660"/>
    </source>
</evidence>
<feature type="domain" description="Flagellar basal body rod protein N-terminal" evidence="6">
    <location>
        <begin position="7"/>
        <end position="37"/>
    </location>
</feature>
<dbReference type="Proteomes" id="UP000039660">
    <property type="component" value="Unassembled WGS sequence"/>
</dbReference>
<proteinExistence type="inferred from homology"/>
<dbReference type="SUPFAM" id="SSF117143">
    <property type="entry name" value="Flagellar hook protein flgE"/>
    <property type="match status" value="1"/>
</dbReference>